<proteinExistence type="predicted"/>
<dbReference type="GO" id="GO:0044773">
    <property type="term" value="P:mitotic DNA damage checkpoint signaling"/>
    <property type="evidence" value="ECO:0007669"/>
    <property type="project" value="TreeGrafter"/>
</dbReference>
<dbReference type="GO" id="GO:0005524">
    <property type="term" value="F:ATP binding"/>
    <property type="evidence" value="ECO:0007669"/>
    <property type="project" value="InterPro"/>
</dbReference>
<comment type="caution">
    <text evidence="2">The sequence shown here is derived from an EMBL/GenBank/DDBJ whole genome shotgun (WGS) entry which is preliminary data.</text>
</comment>
<dbReference type="InterPro" id="IPR011009">
    <property type="entry name" value="Kinase-like_dom_sf"/>
</dbReference>
<evidence type="ECO:0000259" key="1">
    <source>
        <dbReference type="PROSITE" id="PS50011"/>
    </source>
</evidence>
<dbReference type="SUPFAM" id="SSF56112">
    <property type="entry name" value="Protein kinase-like (PK-like)"/>
    <property type="match status" value="1"/>
</dbReference>
<evidence type="ECO:0000313" key="2">
    <source>
        <dbReference type="EMBL" id="KAG8183876.1"/>
    </source>
</evidence>
<name>A0AAV6UI74_9ARAC</name>
<protein>
    <recommendedName>
        <fullName evidence="1">Protein kinase domain-containing protein</fullName>
    </recommendedName>
</protein>
<sequence>MGGFQWIRKKLQKVDRIRKGAKQIFVGKKQKEDCLHLLDQSEYEDELDYAEIEMGYRNIMETLDQLKTVQDSKLPKENVQAFIDEAHEPSKSEPKYAGQKLIEEAMEDIKVEYTFEAILNMGTYGSVCQLVHKTTDKRVAAKIVLKKEVGDYEVDLWATLEHPHILPLLKTLETVKYQVFLSPLMEGSLENAVKNGKLTFAQMRHYLQGALQGLNYLHANGMCHLEQRSQRRWKGNPLRLWISCSQNLGLRQVRIVNFLVSFLCCSFITKSRNLTPRYHGYSDCVGMPDWYRPPEASIHYGLEAPIPSGEACDQWGCGIMLMELCSDFPILRAKPEEGNWLKHVCPVLIQALQPESFVERAQSIYNEVDSITAFLHLLIMDFLEISPSKRSTVEIALHHDFF</sequence>
<gene>
    <name evidence="2" type="ORF">JTE90_005338</name>
</gene>
<dbReference type="Gene3D" id="3.30.200.20">
    <property type="entry name" value="Phosphorylase Kinase, domain 1"/>
    <property type="match status" value="1"/>
</dbReference>
<reference evidence="2 3" key="1">
    <citation type="journal article" date="2022" name="Nat. Ecol. Evol.">
        <title>A masculinizing supergene underlies an exaggerated male reproductive morph in a spider.</title>
        <authorList>
            <person name="Hendrickx F."/>
            <person name="De Corte Z."/>
            <person name="Sonet G."/>
            <person name="Van Belleghem S.M."/>
            <person name="Kostlbacher S."/>
            <person name="Vangestel C."/>
        </authorList>
    </citation>
    <scope>NUCLEOTIDE SEQUENCE [LARGE SCALE GENOMIC DNA]</scope>
    <source>
        <strain evidence="2">W744_W776</strain>
    </source>
</reference>
<dbReference type="PANTHER" id="PTHR44167">
    <property type="entry name" value="OVARIAN-SPECIFIC SERINE/THREONINE-PROTEIN KINASE LOK-RELATED"/>
    <property type="match status" value="1"/>
</dbReference>
<dbReference type="PANTHER" id="PTHR44167:SF30">
    <property type="entry name" value="PHOSPHORYLASE KINASE"/>
    <property type="match status" value="1"/>
</dbReference>
<dbReference type="PROSITE" id="PS50011">
    <property type="entry name" value="PROTEIN_KINASE_DOM"/>
    <property type="match status" value="1"/>
</dbReference>
<dbReference type="Pfam" id="PF00069">
    <property type="entry name" value="Pkinase"/>
    <property type="match status" value="1"/>
</dbReference>
<accession>A0AAV6UI74</accession>
<dbReference type="GO" id="GO:0005634">
    <property type="term" value="C:nucleus"/>
    <property type="evidence" value="ECO:0007669"/>
    <property type="project" value="TreeGrafter"/>
</dbReference>
<dbReference type="SMART" id="SM00220">
    <property type="entry name" value="S_TKc"/>
    <property type="match status" value="1"/>
</dbReference>
<dbReference type="EMBL" id="JAFNEN010000401">
    <property type="protein sequence ID" value="KAG8183876.1"/>
    <property type="molecule type" value="Genomic_DNA"/>
</dbReference>
<feature type="domain" description="Protein kinase" evidence="1">
    <location>
        <begin position="113"/>
        <end position="402"/>
    </location>
</feature>
<dbReference type="InterPro" id="IPR000719">
    <property type="entry name" value="Prot_kinase_dom"/>
</dbReference>
<dbReference type="Gene3D" id="1.10.510.10">
    <property type="entry name" value="Transferase(Phosphotransferase) domain 1"/>
    <property type="match status" value="1"/>
</dbReference>
<evidence type="ECO:0000313" key="3">
    <source>
        <dbReference type="Proteomes" id="UP000827092"/>
    </source>
</evidence>
<dbReference type="AlphaFoldDB" id="A0AAV6UI74"/>
<dbReference type="Proteomes" id="UP000827092">
    <property type="component" value="Unassembled WGS sequence"/>
</dbReference>
<dbReference type="GO" id="GO:0004674">
    <property type="term" value="F:protein serine/threonine kinase activity"/>
    <property type="evidence" value="ECO:0007669"/>
    <property type="project" value="TreeGrafter"/>
</dbReference>
<keyword evidence="3" id="KW-1185">Reference proteome</keyword>
<organism evidence="2 3">
    <name type="scientific">Oedothorax gibbosus</name>
    <dbReference type="NCBI Taxonomy" id="931172"/>
    <lineage>
        <taxon>Eukaryota</taxon>
        <taxon>Metazoa</taxon>
        <taxon>Ecdysozoa</taxon>
        <taxon>Arthropoda</taxon>
        <taxon>Chelicerata</taxon>
        <taxon>Arachnida</taxon>
        <taxon>Araneae</taxon>
        <taxon>Araneomorphae</taxon>
        <taxon>Entelegynae</taxon>
        <taxon>Araneoidea</taxon>
        <taxon>Linyphiidae</taxon>
        <taxon>Erigoninae</taxon>
        <taxon>Oedothorax</taxon>
    </lineage>
</organism>